<evidence type="ECO:0000256" key="13">
    <source>
        <dbReference type="ARBA" id="ARBA00023180"/>
    </source>
</evidence>
<dbReference type="PROSITE" id="PS50927">
    <property type="entry name" value="BULB_LECTIN"/>
    <property type="match status" value="1"/>
</dbReference>
<evidence type="ECO:0000256" key="7">
    <source>
        <dbReference type="ARBA" id="ARBA00022741"/>
    </source>
</evidence>
<evidence type="ECO:0000256" key="2">
    <source>
        <dbReference type="ARBA" id="ARBA00022527"/>
    </source>
</evidence>
<dbReference type="InterPro" id="IPR001480">
    <property type="entry name" value="Bulb-type_lectin_dom"/>
</dbReference>
<evidence type="ECO:0000259" key="17">
    <source>
        <dbReference type="PROSITE" id="PS50011"/>
    </source>
</evidence>
<evidence type="ECO:0000256" key="4">
    <source>
        <dbReference type="ARBA" id="ARBA00022679"/>
    </source>
</evidence>
<proteinExistence type="inferred from homology"/>
<dbReference type="InterPro" id="IPR036426">
    <property type="entry name" value="Bulb-type_lectin_dom_sf"/>
</dbReference>
<dbReference type="CDD" id="cd01098">
    <property type="entry name" value="PAN_AP_plant"/>
    <property type="match status" value="1"/>
</dbReference>
<dbReference type="InterPro" id="IPR017441">
    <property type="entry name" value="Protein_kinase_ATP_BS"/>
</dbReference>
<comment type="catalytic activity">
    <reaction evidence="14">
        <text>L-threonyl-[protein] + ATP = O-phospho-L-threonyl-[protein] + ADP + H(+)</text>
        <dbReference type="Rhea" id="RHEA:46608"/>
        <dbReference type="Rhea" id="RHEA-COMP:11060"/>
        <dbReference type="Rhea" id="RHEA-COMP:11605"/>
        <dbReference type="ChEBI" id="CHEBI:15378"/>
        <dbReference type="ChEBI" id="CHEBI:30013"/>
        <dbReference type="ChEBI" id="CHEBI:30616"/>
        <dbReference type="ChEBI" id="CHEBI:61977"/>
        <dbReference type="ChEBI" id="CHEBI:456216"/>
        <dbReference type="EC" id="2.7.11.1"/>
    </reaction>
</comment>
<dbReference type="PROSITE" id="PS50948">
    <property type="entry name" value="PAN"/>
    <property type="match status" value="1"/>
</dbReference>
<feature type="binding site" evidence="15">
    <location>
        <position position="564"/>
    </location>
    <ligand>
        <name>ATP</name>
        <dbReference type="ChEBI" id="CHEBI:30616"/>
    </ligand>
</feature>
<dbReference type="EC" id="2.7.11.1" evidence="14"/>
<organism evidence="20 21">
    <name type="scientific">Platanthera guangdongensis</name>
    <dbReference type="NCBI Taxonomy" id="2320717"/>
    <lineage>
        <taxon>Eukaryota</taxon>
        <taxon>Viridiplantae</taxon>
        <taxon>Streptophyta</taxon>
        <taxon>Embryophyta</taxon>
        <taxon>Tracheophyta</taxon>
        <taxon>Spermatophyta</taxon>
        <taxon>Magnoliopsida</taxon>
        <taxon>Liliopsida</taxon>
        <taxon>Asparagales</taxon>
        <taxon>Orchidaceae</taxon>
        <taxon>Orchidoideae</taxon>
        <taxon>Orchideae</taxon>
        <taxon>Orchidinae</taxon>
        <taxon>Platanthera</taxon>
    </lineage>
</organism>
<keyword evidence="11 16" id="KW-0472">Membrane</keyword>
<evidence type="ECO:0000256" key="16">
    <source>
        <dbReference type="SAM" id="Phobius"/>
    </source>
</evidence>
<dbReference type="InterPro" id="IPR000858">
    <property type="entry name" value="S_locus_glycoprot_dom"/>
</dbReference>
<evidence type="ECO:0000256" key="8">
    <source>
        <dbReference type="ARBA" id="ARBA00022777"/>
    </source>
</evidence>
<feature type="domain" description="Apple" evidence="19">
    <location>
        <begin position="383"/>
        <end position="466"/>
    </location>
</feature>
<dbReference type="PROSITE" id="PS50011">
    <property type="entry name" value="PROTEIN_KINASE_DOM"/>
    <property type="match status" value="1"/>
</dbReference>
<evidence type="ECO:0000256" key="5">
    <source>
        <dbReference type="ARBA" id="ARBA00022692"/>
    </source>
</evidence>
<dbReference type="SMART" id="SM00220">
    <property type="entry name" value="S_TKc"/>
    <property type="match status" value="1"/>
</dbReference>
<comment type="caution">
    <text evidence="20">The sequence shown here is derived from an EMBL/GenBank/DDBJ whole genome shotgun (WGS) entry which is preliminary data.</text>
</comment>
<reference evidence="20 21" key="1">
    <citation type="journal article" date="2022" name="Nat. Plants">
        <title>Genomes of leafy and leafless Platanthera orchids illuminate the evolution of mycoheterotrophy.</title>
        <authorList>
            <person name="Li M.H."/>
            <person name="Liu K.W."/>
            <person name="Li Z."/>
            <person name="Lu H.C."/>
            <person name="Ye Q.L."/>
            <person name="Zhang D."/>
            <person name="Wang J.Y."/>
            <person name="Li Y.F."/>
            <person name="Zhong Z.M."/>
            <person name="Liu X."/>
            <person name="Yu X."/>
            <person name="Liu D.K."/>
            <person name="Tu X.D."/>
            <person name="Liu B."/>
            <person name="Hao Y."/>
            <person name="Liao X.Y."/>
            <person name="Jiang Y.T."/>
            <person name="Sun W.H."/>
            <person name="Chen J."/>
            <person name="Chen Y.Q."/>
            <person name="Ai Y."/>
            <person name="Zhai J.W."/>
            <person name="Wu S.S."/>
            <person name="Zhou Z."/>
            <person name="Hsiao Y.Y."/>
            <person name="Wu W.L."/>
            <person name="Chen Y.Y."/>
            <person name="Lin Y.F."/>
            <person name="Hsu J.L."/>
            <person name="Li C.Y."/>
            <person name="Wang Z.W."/>
            <person name="Zhao X."/>
            <person name="Zhong W.Y."/>
            <person name="Ma X.K."/>
            <person name="Ma L."/>
            <person name="Huang J."/>
            <person name="Chen G.Z."/>
            <person name="Huang M.Z."/>
            <person name="Huang L."/>
            <person name="Peng D.H."/>
            <person name="Luo Y.B."/>
            <person name="Zou S.Q."/>
            <person name="Chen S.P."/>
            <person name="Lan S."/>
            <person name="Tsai W.C."/>
            <person name="Van de Peer Y."/>
            <person name="Liu Z.J."/>
        </authorList>
    </citation>
    <scope>NUCLEOTIDE SEQUENCE [LARGE SCALE GENOMIC DNA]</scope>
    <source>
        <strain evidence="20">Lor288</strain>
    </source>
</reference>
<dbReference type="Gene3D" id="3.30.200.20">
    <property type="entry name" value="Phosphorylase Kinase, domain 1"/>
    <property type="match status" value="1"/>
</dbReference>
<dbReference type="InterPro" id="IPR003609">
    <property type="entry name" value="Pan_app"/>
</dbReference>
<dbReference type="InterPro" id="IPR011009">
    <property type="entry name" value="Kinase-like_dom_sf"/>
</dbReference>
<evidence type="ECO:0000256" key="11">
    <source>
        <dbReference type="ARBA" id="ARBA00023136"/>
    </source>
</evidence>
<dbReference type="EMBL" id="JBBWWR010000009">
    <property type="protein sequence ID" value="KAK8962019.1"/>
    <property type="molecule type" value="Genomic_DNA"/>
</dbReference>
<keyword evidence="21" id="KW-1185">Reference proteome</keyword>
<keyword evidence="9 14" id="KW-0067">ATP-binding</keyword>
<dbReference type="CDD" id="cd14066">
    <property type="entry name" value="STKc_IRAK"/>
    <property type="match status" value="1"/>
</dbReference>
<evidence type="ECO:0000313" key="20">
    <source>
        <dbReference type="EMBL" id="KAK8962019.1"/>
    </source>
</evidence>
<dbReference type="Pfam" id="PF00954">
    <property type="entry name" value="S_locus_glycop"/>
    <property type="match status" value="1"/>
</dbReference>
<keyword evidence="4 14" id="KW-0808">Transferase</keyword>
<dbReference type="SMART" id="SM00473">
    <property type="entry name" value="PAN_AP"/>
    <property type="match status" value="1"/>
</dbReference>
<keyword evidence="2 14" id="KW-0723">Serine/threonine-protein kinase</keyword>
<dbReference type="Pfam" id="PF00069">
    <property type="entry name" value="Pkinase"/>
    <property type="match status" value="1"/>
</dbReference>
<dbReference type="Proteomes" id="UP001412067">
    <property type="component" value="Unassembled WGS sequence"/>
</dbReference>
<gene>
    <name evidence="20" type="ORF">KSP40_PGU013189</name>
</gene>
<dbReference type="InterPro" id="IPR024171">
    <property type="entry name" value="SRK-like_kinase"/>
</dbReference>
<evidence type="ECO:0000256" key="15">
    <source>
        <dbReference type="PROSITE-ProRule" id="PRU10141"/>
    </source>
</evidence>
<evidence type="ECO:0000256" key="1">
    <source>
        <dbReference type="ARBA" id="ARBA00004167"/>
    </source>
</evidence>
<keyword evidence="6" id="KW-0732">Signal</keyword>
<keyword evidence="10 16" id="KW-1133">Transmembrane helix</keyword>
<protein>
    <recommendedName>
        <fullName evidence="14">Receptor-like serine/threonine-protein kinase</fullName>
        <ecNumber evidence="14">2.7.11.1</ecNumber>
    </recommendedName>
</protein>
<evidence type="ECO:0000259" key="19">
    <source>
        <dbReference type="PROSITE" id="PS50948"/>
    </source>
</evidence>
<keyword evidence="7 14" id="KW-0547">Nucleotide-binding</keyword>
<dbReference type="Gene3D" id="2.90.10.10">
    <property type="entry name" value="Bulb-type lectin domain"/>
    <property type="match status" value="1"/>
</dbReference>
<accession>A0ABR2ME98</accession>
<dbReference type="InterPro" id="IPR000719">
    <property type="entry name" value="Prot_kinase_dom"/>
</dbReference>
<dbReference type="Gene3D" id="1.10.510.10">
    <property type="entry name" value="Transferase(Phosphotransferase) domain 1"/>
    <property type="match status" value="1"/>
</dbReference>
<keyword evidence="3" id="KW-0245">EGF-like domain</keyword>
<comment type="subcellular location">
    <subcellularLocation>
        <location evidence="1">Membrane</location>
        <topology evidence="1">Single-pass membrane protein</topology>
    </subcellularLocation>
</comment>
<dbReference type="Pfam" id="PF08276">
    <property type="entry name" value="PAN_2"/>
    <property type="match status" value="1"/>
</dbReference>
<comment type="similarity">
    <text evidence="14">Belongs to the protein kinase superfamily. Ser/Thr protein kinase family.</text>
</comment>
<dbReference type="SMART" id="SM00108">
    <property type="entry name" value="B_lectin"/>
    <property type="match status" value="1"/>
</dbReference>
<comment type="catalytic activity">
    <reaction evidence="14">
        <text>L-seryl-[protein] + ATP = O-phospho-L-seryl-[protein] + ADP + H(+)</text>
        <dbReference type="Rhea" id="RHEA:17989"/>
        <dbReference type="Rhea" id="RHEA-COMP:9863"/>
        <dbReference type="Rhea" id="RHEA-COMP:11604"/>
        <dbReference type="ChEBI" id="CHEBI:15378"/>
        <dbReference type="ChEBI" id="CHEBI:29999"/>
        <dbReference type="ChEBI" id="CHEBI:30616"/>
        <dbReference type="ChEBI" id="CHEBI:83421"/>
        <dbReference type="ChEBI" id="CHEBI:456216"/>
        <dbReference type="EC" id="2.7.11.1"/>
    </reaction>
</comment>
<dbReference type="PROSITE" id="PS00107">
    <property type="entry name" value="PROTEIN_KINASE_ATP"/>
    <property type="match status" value="1"/>
</dbReference>
<keyword evidence="12" id="KW-1015">Disulfide bond</keyword>
<evidence type="ECO:0000256" key="9">
    <source>
        <dbReference type="ARBA" id="ARBA00022840"/>
    </source>
</evidence>
<keyword evidence="13" id="KW-0325">Glycoprotein</keyword>
<dbReference type="SUPFAM" id="SSF56112">
    <property type="entry name" value="Protein kinase-like (PK-like)"/>
    <property type="match status" value="1"/>
</dbReference>
<dbReference type="Pfam" id="PF01453">
    <property type="entry name" value="B_lectin"/>
    <property type="match status" value="1"/>
</dbReference>
<dbReference type="InterPro" id="IPR008271">
    <property type="entry name" value="Ser/Thr_kinase_AS"/>
</dbReference>
<dbReference type="SUPFAM" id="SSF51110">
    <property type="entry name" value="alpha-D-mannose-specific plant lectins"/>
    <property type="match status" value="1"/>
</dbReference>
<dbReference type="PANTHER" id="PTHR47974:SF19">
    <property type="entry name" value="RECEPTOR-LIKE SERINE_THREONINE-PROTEIN KINASE"/>
    <property type="match status" value="1"/>
</dbReference>
<evidence type="ECO:0000256" key="14">
    <source>
        <dbReference type="PIRNR" id="PIRNR000641"/>
    </source>
</evidence>
<dbReference type="CDD" id="cd00028">
    <property type="entry name" value="B_lectin"/>
    <property type="match status" value="1"/>
</dbReference>
<feature type="domain" description="Bulb-type lectin" evidence="18">
    <location>
        <begin position="63"/>
        <end position="188"/>
    </location>
</feature>
<dbReference type="PANTHER" id="PTHR47974">
    <property type="entry name" value="OS07G0415500 PROTEIN"/>
    <property type="match status" value="1"/>
</dbReference>
<evidence type="ECO:0000256" key="3">
    <source>
        <dbReference type="ARBA" id="ARBA00022536"/>
    </source>
</evidence>
<evidence type="ECO:0000256" key="6">
    <source>
        <dbReference type="ARBA" id="ARBA00022729"/>
    </source>
</evidence>
<feature type="transmembrane region" description="Helical" evidence="16">
    <location>
        <begin position="480"/>
        <end position="502"/>
    </location>
</feature>
<evidence type="ECO:0000259" key="18">
    <source>
        <dbReference type="PROSITE" id="PS50927"/>
    </source>
</evidence>
<keyword evidence="8 14" id="KW-0418">Kinase</keyword>
<evidence type="ECO:0000256" key="10">
    <source>
        <dbReference type="ARBA" id="ARBA00022989"/>
    </source>
</evidence>
<evidence type="ECO:0000313" key="21">
    <source>
        <dbReference type="Proteomes" id="UP001412067"/>
    </source>
</evidence>
<name>A0ABR2ME98_9ASPA</name>
<dbReference type="PIRSF" id="PIRSF000641">
    <property type="entry name" value="SRK"/>
    <property type="match status" value="1"/>
</dbReference>
<dbReference type="PROSITE" id="PS00108">
    <property type="entry name" value="PROTEIN_KINASE_ST"/>
    <property type="match status" value="1"/>
</dbReference>
<evidence type="ECO:0000256" key="12">
    <source>
        <dbReference type="ARBA" id="ARBA00023157"/>
    </source>
</evidence>
<keyword evidence="5 16" id="KW-0812">Transmembrane</keyword>
<sequence length="910" mass="100954">MHPQKQKKTSNEHSESQYLSLLRECKTKTSIFASFWFSHGTSPPRAPPPFIASLHPHLFSSAADSISGDQSLSGNQTLTSNGGNFVLGFFPLGNSPKRYYIGIWYNTNKISILTPVWVANRGEPVLDPSSSVLKLSKDGNFILLNTSKSLIWSTNTNITSNSTIAVLLDSGNLVLRDGSDTSLVLWQSIDHPANTWLPGGKVGLNKLTGENQHLVSWRSAEDPSPGPFYLEIDPKGSSQYFILWNGTERYWFSGPWNEKTKIFSGVPEMTANFVYDFQYVNNASANYFTYTVNTGDIVSRFIMDYSGQIKQLTWVPASQNWILFWSQPRAQCEVYSLCGSFGSCNENKLPFCDCVKGFSKRSPKDWDLGDQSGGCVRNTPLLCGGNSSAGMEKDKFFQMDGVRLPAHPQSVNAAGSSECESACLSNCSCSAYSYSSECSLWFENLINIQEQYAGADQAGTLFLRLAASELPNSSGKKGGVIGAAIGAFLGLLALSAIIWLIIWRRRRRRMISASNAAADGALVAFRYSDLRRVTKNFSEKLGSGGFGSVYKGVLPDSNFIAVKKLLDFSQGEKQFRAEVSTIGTIQHINLIRLRGFSADRNGRCLVYEFMPNSSLDAHLFRRSKMVLDWGTRYQIAVGTARGLDYLHDKCRDCIIHCDIKPENILLDALFVPKVADFGLAKLMGRDLSRILTTMRGTRGYLAPEWISGVAITAKADVYSYGMMLFEIISGCRNANHLEDNKSGFFPATAVKKLMNGDVLSLLDPRLEGDAEIVEVDRACKVAFWCIQDEEMSRPSMGHVVQMLEGMMEINMPPVPKSLQLYSGRQEGIVFFSDSSIDRSYQTQSTFTSSQVTSSKSTEFFVRLDVYLLASWALLFPLLGSWTVNPIRQQLIHDSTSKQRIQVAKIVVDPH</sequence>
<feature type="domain" description="Protein kinase" evidence="17">
    <location>
        <begin position="535"/>
        <end position="807"/>
    </location>
</feature>